<evidence type="ECO:0000256" key="1">
    <source>
        <dbReference type="SAM" id="Phobius"/>
    </source>
</evidence>
<feature type="transmembrane region" description="Helical" evidence="1">
    <location>
        <begin position="75"/>
        <end position="95"/>
    </location>
</feature>
<reference evidence="2 3" key="1">
    <citation type="submission" date="2020-07" db="EMBL/GenBank/DDBJ databases">
        <title>Bacterium isolated from marine sediment.</title>
        <authorList>
            <person name="Shang D."/>
        </authorList>
    </citation>
    <scope>NUCLEOTIDE SEQUENCE [LARGE SCALE GENOMIC DNA]</scope>
    <source>
        <strain evidence="2 3">F6074</strain>
    </source>
</reference>
<dbReference type="RefSeq" id="WP_182202012.1">
    <property type="nucleotide sequence ID" value="NZ_JACGLT010000001.1"/>
</dbReference>
<dbReference type="EMBL" id="JACGLT010000001">
    <property type="protein sequence ID" value="MBA6151297.1"/>
    <property type="molecule type" value="Genomic_DNA"/>
</dbReference>
<proteinExistence type="predicted"/>
<name>A0A7W2M229_9FLAO</name>
<accession>A0A7W2M229</accession>
<evidence type="ECO:0000313" key="3">
    <source>
        <dbReference type="Proteomes" id="UP000541857"/>
    </source>
</evidence>
<comment type="caution">
    <text evidence="2">The sequence shown here is derived from an EMBL/GenBank/DDBJ whole genome shotgun (WGS) entry which is preliminary data.</text>
</comment>
<keyword evidence="1" id="KW-0472">Membrane</keyword>
<keyword evidence="1" id="KW-1133">Transmembrane helix</keyword>
<keyword evidence="1" id="KW-0812">Transmembrane</keyword>
<dbReference type="Proteomes" id="UP000541857">
    <property type="component" value="Unassembled WGS sequence"/>
</dbReference>
<evidence type="ECO:0000313" key="2">
    <source>
        <dbReference type="EMBL" id="MBA6151297.1"/>
    </source>
</evidence>
<dbReference type="AlphaFoldDB" id="A0A7W2M229"/>
<keyword evidence="3" id="KW-1185">Reference proteome</keyword>
<gene>
    <name evidence="2" type="ORF">H3Z82_00995</name>
</gene>
<organism evidence="2 3">
    <name type="scientific">Gelidibacter maritimus</name>
    <dbReference type="NCBI Taxonomy" id="2761487"/>
    <lineage>
        <taxon>Bacteria</taxon>
        <taxon>Pseudomonadati</taxon>
        <taxon>Bacteroidota</taxon>
        <taxon>Flavobacteriia</taxon>
        <taxon>Flavobacteriales</taxon>
        <taxon>Flavobacteriaceae</taxon>
        <taxon>Gelidibacter</taxon>
    </lineage>
</organism>
<evidence type="ECO:0008006" key="4">
    <source>
        <dbReference type="Google" id="ProtNLM"/>
    </source>
</evidence>
<protein>
    <recommendedName>
        <fullName evidence="4">DUF3379 domain-containing protein</fullName>
    </recommendedName>
</protein>
<sequence>MALNNIEQLLEKYDNAETSLAEEAQIRAYFAQGDVPAHLEPYKYLFQYVSDSKQEQFTKDVPLLPKASRIRRTKLYQWISVAAVVVLMLGGYYQVTQMNQKATLSDLDQEQLMAYNQTMEVFNLVSSKLNKGSSNLGALTLVSSKLNEGAENLIHIKEFNKATNKIIKNK</sequence>